<dbReference type="Gene3D" id="2.10.70.10">
    <property type="entry name" value="Complement Module, domain 1"/>
    <property type="match status" value="3"/>
</dbReference>
<comment type="caution">
    <text evidence="6">Lacks conserved residue(s) required for the propagation of feature annotation.</text>
</comment>
<feature type="chain" id="PRO_5009315829" evidence="7">
    <location>
        <begin position="18"/>
        <end position="460"/>
    </location>
</feature>
<protein>
    <submittedName>
        <fullName evidence="10">Sushi domain-containing protein</fullName>
    </submittedName>
</protein>
<evidence type="ECO:0000256" key="3">
    <source>
        <dbReference type="ARBA" id="ARBA00022737"/>
    </source>
</evidence>
<evidence type="ECO:0000256" key="7">
    <source>
        <dbReference type="SAM" id="SignalP"/>
    </source>
</evidence>
<keyword evidence="2 7" id="KW-0732">Signal</keyword>
<dbReference type="SUPFAM" id="SSF57535">
    <property type="entry name" value="Complement control module/SCR domain"/>
    <property type="match status" value="3"/>
</dbReference>
<dbReference type="Pfam" id="PF00084">
    <property type="entry name" value="Sushi"/>
    <property type="match status" value="3"/>
</dbReference>
<evidence type="ECO:0000256" key="6">
    <source>
        <dbReference type="PROSITE-ProRule" id="PRU00302"/>
    </source>
</evidence>
<evidence type="ECO:0000313" key="10">
    <source>
        <dbReference type="WBParaSite" id="MhA1_Contig239.frz3.gene23"/>
    </source>
</evidence>
<sequence>MFVFFYFILTFLNLAFGNVNELQELELDDVRQINCPPTILPRPSFCRKPCSHQEQCRRGNKVCICDGECGLSCISKSINCHPLVDLPHGYIRTQNGFNFNSIAEYGLKCPPPPEVPYAVYKLHPTIAVNEENELDSEAHYSCISGYRDSGQTTSTIRCSLDNKGIANWDEPRIKCKAQECQDPGIPLNGFRSGDLLHFPHTLDFSCAPGFNIVGSIQRMCTSIGEWSEIKCPPLPIIWNGYVEGDDTVFGSIVVFRCFEGMSHIGAPFAKCEENGKWSSSVPKCLANCKVPRIRNGRLDQFSEGELIPHGTKWRPDIKPKCVFQRHPSIEGQILWSRVKRSNFNLATKDERVIFKKCELPTEKKTRKSGWKLTIKESGQELTVVCKAGFEFDVGSSTFQEQFSHCVDGHWTPKLIECKPSNIFTYHALNDLFVRRLFTSLTSTLNIFAPVYKYKWRKWYF</sequence>
<organism evidence="9 10">
    <name type="scientific">Meloidogyne hapla</name>
    <name type="common">Root-knot nematode worm</name>
    <dbReference type="NCBI Taxonomy" id="6305"/>
    <lineage>
        <taxon>Eukaryota</taxon>
        <taxon>Metazoa</taxon>
        <taxon>Ecdysozoa</taxon>
        <taxon>Nematoda</taxon>
        <taxon>Chromadorea</taxon>
        <taxon>Rhabditida</taxon>
        <taxon>Tylenchina</taxon>
        <taxon>Tylenchomorpha</taxon>
        <taxon>Tylenchoidea</taxon>
        <taxon>Meloidogynidae</taxon>
        <taxon>Meloidogyninae</taxon>
        <taxon>Meloidogyne</taxon>
    </lineage>
</organism>
<proteinExistence type="predicted"/>
<feature type="domain" description="Sushi" evidence="8">
    <location>
        <begin position="107"/>
        <end position="177"/>
    </location>
</feature>
<feature type="domain" description="Sushi" evidence="8">
    <location>
        <begin position="229"/>
        <end position="286"/>
    </location>
</feature>
<dbReference type="PROSITE" id="PS50923">
    <property type="entry name" value="SUSHI"/>
    <property type="match status" value="3"/>
</dbReference>
<keyword evidence="1 6" id="KW-0768">Sushi</keyword>
<accession>A0A1I8BHZ1</accession>
<dbReference type="SMART" id="SM00032">
    <property type="entry name" value="CCP"/>
    <property type="match status" value="4"/>
</dbReference>
<dbReference type="PANTHER" id="PTHR46393:SF7">
    <property type="entry name" value="COMPLEMENT C2"/>
    <property type="match status" value="1"/>
</dbReference>
<evidence type="ECO:0000256" key="1">
    <source>
        <dbReference type="ARBA" id="ARBA00022659"/>
    </source>
</evidence>
<feature type="signal peptide" evidence="7">
    <location>
        <begin position="1"/>
        <end position="17"/>
    </location>
</feature>
<feature type="disulfide bond" evidence="6">
    <location>
        <begin position="257"/>
        <end position="284"/>
    </location>
</feature>
<feature type="domain" description="Sushi" evidence="8">
    <location>
        <begin position="355"/>
        <end position="419"/>
    </location>
</feature>
<dbReference type="PANTHER" id="PTHR46393">
    <property type="entry name" value="SUSHI DOMAIN-CONTAINING PROTEIN"/>
    <property type="match status" value="1"/>
</dbReference>
<dbReference type="InterPro" id="IPR035976">
    <property type="entry name" value="Sushi/SCR/CCP_sf"/>
</dbReference>
<dbReference type="InterPro" id="IPR000436">
    <property type="entry name" value="Sushi_SCR_CCP_dom"/>
</dbReference>
<reference evidence="10" key="1">
    <citation type="submission" date="2016-11" db="UniProtKB">
        <authorList>
            <consortium name="WormBaseParasite"/>
        </authorList>
    </citation>
    <scope>IDENTIFICATION</scope>
</reference>
<evidence type="ECO:0000256" key="5">
    <source>
        <dbReference type="ARBA" id="ARBA00023180"/>
    </source>
</evidence>
<dbReference type="CDD" id="cd00033">
    <property type="entry name" value="CCP"/>
    <property type="match status" value="3"/>
</dbReference>
<keyword evidence="4 6" id="KW-1015">Disulfide bond</keyword>
<evidence type="ECO:0000259" key="8">
    <source>
        <dbReference type="PROSITE" id="PS50923"/>
    </source>
</evidence>
<dbReference type="AlphaFoldDB" id="A0A1I8BHZ1"/>
<evidence type="ECO:0000256" key="2">
    <source>
        <dbReference type="ARBA" id="ARBA00022729"/>
    </source>
</evidence>
<keyword evidence="3" id="KW-0677">Repeat</keyword>
<evidence type="ECO:0000313" key="9">
    <source>
        <dbReference type="Proteomes" id="UP000095281"/>
    </source>
</evidence>
<evidence type="ECO:0000256" key="4">
    <source>
        <dbReference type="ARBA" id="ARBA00023157"/>
    </source>
</evidence>
<keyword evidence="9" id="KW-1185">Reference proteome</keyword>
<dbReference type="Proteomes" id="UP000095281">
    <property type="component" value="Unplaced"/>
</dbReference>
<dbReference type="WBParaSite" id="MhA1_Contig239.frz3.gene23">
    <property type="protein sequence ID" value="MhA1_Contig239.frz3.gene23"/>
    <property type="gene ID" value="MhA1_Contig239.frz3.gene23"/>
</dbReference>
<name>A0A1I8BHZ1_MELHA</name>
<keyword evidence="5" id="KW-0325">Glycoprotein</keyword>